<proteinExistence type="predicted"/>
<reference evidence="1 2" key="1">
    <citation type="journal article" date="2011" name="J. Bacteriol.">
        <title>Complete genome sequences of two hemotropic Mycoplasmas, Mycoplasma haemofelis strain Ohio2 and Mycoplasma suis strain Illinois.</title>
        <authorList>
            <person name="Messick J.B."/>
            <person name="Santos A.P."/>
            <person name="Guimaraes A.M."/>
        </authorList>
    </citation>
    <scope>NUCLEOTIDE SEQUENCE [LARGE SCALE GENOMIC DNA]</scope>
    <source>
        <strain evidence="1 2">Ohio2</strain>
    </source>
</reference>
<dbReference type="Proteomes" id="UP000007952">
    <property type="component" value="Chromosome"/>
</dbReference>
<dbReference type="PROSITE" id="PS51257">
    <property type="entry name" value="PROKAR_LIPOPROTEIN"/>
    <property type="match status" value="1"/>
</dbReference>
<dbReference type="KEGG" id="mhf:MHF_0825"/>
<dbReference type="HOGENOM" id="CLU_1342044_0_0_14"/>
<dbReference type="STRING" id="859194.MHF_0825"/>
<dbReference type="BioCyc" id="MHAE859194:G1GR7-823-MONOMER"/>
<evidence type="ECO:0000313" key="1">
    <source>
        <dbReference type="EMBL" id="AEG73089.1"/>
    </source>
</evidence>
<protein>
    <submittedName>
        <fullName evidence="1">Uncharacterized protein</fullName>
    </submittedName>
</protein>
<evidence type="ECO:0000313" key="2">
    <source>
        <dbReference type="Proteomes" id="UP000007952"/>
    </source>
</evidence>
<organism evidence="1 2">
    <name type="scientific">Mycoplasma haemofelis (strain Ohio2)</name>
    <dbReference type="NCBI Taxonomy" id="859194"/>
    <lineage>
        <taxon>Bacteria</taxon>
        <taxon>Bacillati</taxon>
        <taxon>Mycoplasmatota</taxon>
        <taxon>Mollicutes</taxon>
        <taxon>Mycoplasmataceae</taxon>
        <taxon>Mycoplasma</taxon>
    </lineage>
</organism>
<dbReference type="EMBL" id="CP002808">
    <property type="protein sequence ID" value="AEG73089.1"/>
    <property type="molecule type" value="Genomic_DNA"/>
</dbReference>
<sequence length="205" mass="23315">MLGAKLVAGTSGVTFSACSAYHYACTRTGNIGDALESEGFEFIFKLSNDGKDGGKRAERFKKAFINNRDFISSTWKSLKSGSVELLNYEDEGEGEAALMTWCSEAIKQPVRAHNSYLFIFAARWCTLSMEDKLALEGHTLENSDELSEWKEHLTSMNVRAITNETNEDKKIKKVMDYCHIKKDRVYYNAKKDIYNNLKQFCLKKN</sequence>
<name>F6FIP1_MYCHI</name>
<dbReference type="AlphaFoldDB" id="F6FIP1"/>
<reference key="2">
    <citation type="submission" date="2011-05" db="EMBL/GenBank/DDBJ databases">
        <title>The Genome of Mycoplasma haemofelis Strain Ohio2, a pathogenic hemoplasma of the cat.</title>
        <authorList>
            <person name="Santos A.P."/>
            <person name="Guimaraes A.M.S."/>
            <person name="SanMiguel P.J."/>
            <person name="Martin S.W."/>
            <person name="Messick J.B."/>
        </authorList>
    </citation>
    <scope>NUCLEOTIDE SEQUENCE</scope>
    <source>
        <strain>Ohio2</strain>
    </source>
</reference>
<gene>
    <name evidence="1" type="ordered locus">MHF_0825</name>
</gene>
<accession>F6FIP1</accession>